<comment type="caution">
    <text evidence="1">The sequence shown here is derived from an EMBL/GenBank/DDBJ whole genome shotgun (WGS) entry which is preliminary data.</text>
</comment>
<protein>
    <recommendedName>
        <fullName evidence="3">DUF1832 domain-containing protein</fullName>
    </recommendedName>
</protein>
<reference evidence="1" key="1">
    <citation type="journal article" date="2014" name="Int. J. Syst. Evol. Microbiol.">
        <title>Complete genome of a new Firmicutes species belonging to the dominant human colonic microbiota ('Ruminococcus bicirculans') reveals two chromosomes and a selective capacity to utilize plant glucans.</title>
        <authorList>
            <consortium name="NISC Comparative Sequencing Program"/>
            <person name="Wegmann U."/>
            <person name="Louis P."/>
            <person name="Goesmann A."/>
            <person name="Henrissat B."/>
            <person name="Duncan S.H."/>
            <person name="Flint H.J."/>
        </authorList>
    </citation>
    <scope>NUCLEOTIDE SEQUENCE</scope>
    <source>
        <strain evidence="1">NBRC 103855</strain>
    </source>
</reference>
<dbReference type="InterPro" id="IPR038472">
    <property type="entry name" value="DndE_sf"/>
</dbReference>
<gene>
    <name evidence="1" type="ORF">GCM10007913_40060</name>
</gene>
<dbReference type="Proteomes" id="UP001161406">
    <property type="component" value="Unassembled WGS sequence"/>
</dbReference>
<evidence type="ECO:0000313" key="2">
    <source>
        <dbReference type="Proteomes" id="UP001161406"/>
    </source>
</evidence>
<reference evidence="1" key="2">
    <citation type="submission" date="2023-01" db="EMBL/GenBank/DDBJ databases">
        <title>Draft genome sequence of Devosia yakushimensis strain NBRC 103855.</title>
        <authorList>
            <person name="Sun Q."/>
            <person name="Mori K."/>
        </authorList>
    </citation>
    <scope>NUCLEOTIDE SEQUENCE</scope>
    <source>
        <strain evidence="1">NBRC 103855</strain>
    </source>
</reference>
<keyword evidence="2" id="KW-1185">Reference proteome</keyword>
<organism evidence="1 2">
    <name type="scientific">Devosia yakushimensis</name>
    <dbReference type="NCBI Taxonomy" id="470028"/>
    <lineage>
        <taxon>Bacteria</taxon>
        <taxon>Pseudomonadati</taxon>
        <taxon>Pseudomonadota</taxon>
        <taxon>Alphaproteobacteria</taxon>
        <taxon>Hyphomicrobiales</taxon>
        <taxon>Devosiaceae</taxon>
        <taxon>Devosia</taxon>
    </lineage>
</organism>
<evidence type="ECO:0000313" key="1">
    <source>
        <dbReference type="EMBL" id="GLQ12074.1"/>
    </source>
</evidence>
<dbReference type="RefSeq" id="WP_284393869.1">
    <property type="nucleotide sequence ID" value="NZ_BSNG01000003.1"/>
</dbReference>
<name>A0ABQ5UKB9_9HYPH</name>
<evidence type="ECO:0008006" key="3">
    <source>
        <dbReference type="Google" id="ProtNLM"/>
    </source>
</evidence>
<proteinExistence type="predicted"/>
<accession>A0ABQ5UKB9</accession>
<dbReference type="Gene3D" id="1.10.1220.160">
    <property type="entry name" value="DNA sulphur modification protein DndE"/>
    <property type="match status" value="1"/>
</dbReference>
<sequence length="143" mass="15474">MSDPLLPLQIGDIARADFRTSFHADTVNASIQKKFAFQFKYQPARLALALSLRIPTPPDAPADTSGRPIKGDFLFGSDEAELSAWVALIVQHAGGMDLTRKMFQALVSAHWARGTAKLGGIADELPAEPETLVALLAERFDIA</sequence>
<dbReference type="EMBL" id="BSNG01000003">
    <property type="protein sequence ID" value="GLQ12074.1"/>
    <property type="molecule type" value="Genomic_DNA"/>
</dbReference>